<dbReference type="Proteomes" id="UP000298358">
    <property type="component" value="Unassembled WGS sequence"/>
</dbReference>
<evidence type="ECO:0000313" key="10">
    <source>
        <dbReference type="Proteomes" id="UP000298358"/>
    </source>
</evidence>
<reference evidence="9 10" key="1">
    <citation type="submission" date="2019-03" db="EMBL/GenBank/DDBJ databases">
        <title>Diversity of the mouse oral microbiome.</title>
        <authorList>
            <person name="Joseph S."/>
            <person name="Aduse-Opoku J."/>
            <person name="Curtis M."/>
            <person name="Wade W."/>
            <person name="Hashim A."/>
        </authorList>
    </citation>
    <scope>NUCLEOTIDE SEQUENCE [LARGE SCALE GENOMIC DNA]</scope>
    <source>
        <strain evidence="9 10">P1012</strain>
    </source>
</reference>
<name>A0A4Y9FXW7_9MICO</name>
<dbReference type="GO" id="GO:0046872">
    <property type="term" value="F:metal ion binding"/>
    <property type="evidence" value="ECO:0007669"/>
    <property type="project" value="UniProtKB-KW"/>
</dbReference>
<dbReference type="AlphaFoldDB" id="A0A4Y9FXW7"/>
<dbReference type="InterPro" id="IPR006680">
    <property type="entry name" value="Amidohydro-rel"/>
</dbReference>
<feature type="binding site" evidence="6">
    <location>
        <position position="220"/>
    </location>
    <ligand>
        <name>substrate</name>
    </ligand>
</feature>
<dbReference type="OrthoDB" id="9776488at2"/>
<accession>A0A4Y9FXW7</accession>
<comment type="caution">
    <text evidence="9">The sequence shown here is derived from an EMBL/GenBank/DDBJ whole genome shotgun (WGS) entry which is preliminary data.</text>
</comment>
<keyword evidence="4" id="KW-0119">Carbohydrate metabolism</keyword>
<gene>
    <name evidence="9" type="ORF">E4U02_01225</name>
</gene>
<feature type="domain" description="Amidohydrolase-related" evidence="8">
    <location>
        <begin position="48"/>
        <end position="338"/>
    </location>
</feature>
<evidence type="ECO:0000256" key="6">
    <source>
        <dbReference type="PIRSR" id="PIRSR038994-2"/>
    </source>
</evidence>
<dbReference type="PIRSF" id="PIRSF038994">
    <property type="entry name" value="NagA"/>
    <property type="match status" value="1"/>
</dbReference>
<dbReference type="Pfam" id="PF01979">
    <property type="entry name" value="Amidohydro_1"/>
    <property type="match status" value="1"/>
</dbReference>
<protein>
    <submittedName>
        <fullName evidence="9">N-acetylglucosamine-6-phosphate deacetylase</fullName>
    </submittedName>
</protein>
<evidence type="ECO:0000256" key="1">
    <source>
        <dbReference type="ARBA" id="ARBA00010716"/>
    </source>
</evidence>
<sequence>MTASLVSARRLIDRNGSDGPGWALMEDGRLADSGPGEAPRRPDREVDTLLPGFVDAHVHGARGVDFATPGADPAAAIAWHAGRGSVALVASLATGTLDDTRTRLAELAPLVRSGVLAGLHLEGPFLCHGRRGAHNPDLLRDPAPAEIEALLAAGDGAIRMITLAPELPGALDAIPLLVDAGVRVAVGHTEADADTVSRAIDRGASVMTHLFNGMPPLHHRYPGPVGVGLADERITVELIGDGDHLDDRVLDLALRDCAGRAMLVSDAMAAAGLGDGEYVLAGSEVVVRDGVATVAGTSALAGSTSSVSDAVERLLARGTDPAVVAELTSLTPARALGIEVPPLSVAVAGGRVEVL</sequence>
<evidence type="ECO:0000313" key="9">
    <source>
        <dbReference type="EMBL" id="TFU34307.1"/>
    </source>
</evidence>
<feature type="binding site" evidence="7">
    <location>
        <position position="122"/>
    </location>
    <ligand>
        <name>Zn(2+)</name>
        <dbReference type="ChEBI" id="CHEBI:29105"/>
    </ligand>
</feature>
<dbReference type="PANTHER" id="PTHR11113:SF14">
    <property type="entry name" value="N-ACETYLGLUCOSAMINE-6-PHOSPHATE DEACETYLASE"/>
    <property type="match status" value="1"/>
</dbReference>
<keyword evidence="3 4" id="KW-0378">Hydrolase</keyword>
<feature type="binding site" evidence="6">
    <location>
        <begin position="300"/>
        <end position="302"/>
    </location>
    <ligand>
        <name>substrate</name>
    </ligand>
</feature>
<keyword evidence="2 7" id="KW-0479">Metal-binding</keyword>
<evidence type="ECO:0000256" key="5">
    <source>
        <dbReference type="PIRSR" id="PIRSR038994-1"/>
    </source>
</evidence>
<evidence type="ECO:0000259" key="8">
    <source>
        <dbReference type="Pfam" id="PF01979"/>
    </source>
</evidence>
<evidence type="ECO:0000256" key="4">
    <source>
        <dbReference type="PIRNR" id="PIRNR038994"/>
    </source>
</evidence>
<organism evidence="9 10">
    <name type="scientific">Microbacterium paludicola</name>
    <dbReference type="NCBI Taxonomy" id="300019"/>
    <lineage>
        <taxon>Bacteria</taxon>
        <taxon>Bacillati</taxon>
        <taxon>Actinomycetota</taxon>
        <taxon>Actinomycetes</taxon>
        <taxon>Micrococcales</taxon>
        <taxon>Microbacteriaceae</taxon>
        <taxon>Microbacterium</taxon>
    </lineage>
</organism>
<dbReference type="GO" id="GO:0006046">
    <property type="term" value="P:N-acetylglucosamine catabolic process"/>
    <property type="evidence" value="ECO:0007669"/>
    <property type="project" value="TreeGrafter"/>
</dbReference>
<feature type="active site" description="Proton donor/acceptor" evidence="5">
    <location>
        <position position="266"/>
    </location>
</feature>
<comment type="cofactor">
    <cofactor evidence="7">
        <name>a divalent metal cation</name>
        <dbReference type="ChEBI" id="CHEBI:60240"/>
    </cofactor>
    <text evidence="7">Binds 1 divalent metal cation per subunit.</text>
</comment>
<feature type="binding site" evidence="7">
    <location>
        <position position="188"/>
    </location>
    <ligand>
        <name>Zn(2+)</name>
        <dbReference type="ChEBI" id="CHEBI:29105"/>
    </ligand>
</feature>
<evidence type="ECO:0000256" key="2">
    <source>
        <dbReference type="ARBA" id="ARBA00022723"/>
    </source>
</evidence>
<evidence type="ECO:0000256" key="7">
    <source>
        <dbReference type="PIRSR" id="PIRSR038994-3"/>
    </source>
</evidence>
<feature type="binding site" evidence="6">
    <location>
        <begin position="212"/>
        <end position="213"/>
    </location>
    <ligand>
        <name>substrate</name>
    </ligand>
</feature>
<dbReference type="EMBL" id="SPQB01000002">
    <property type="protein sequence ID" value="TFU34307.1"/>
    <property type="molecule type" value="Genomic_DNA"/>
</dbReference>
<dbReference type="InterPro" id="IPR032466">
    <property type="entry name" value="Metal_Hydrolase"/>
</dbReference>
<feature type="binding site" evidence="7">
    <location>
        <position position="209"/>
    </location>
    <ligand>
        <name>Zn(2+)</name>
        <dbReference type="ChEBI" id="CHEBI:29105"/>
    </ligand>
</feature>
<dbReference type="InterPro" id="IPR003764">
    <property type="entry name" value="GlcNAc_6-P_deAcase"/>
</dbReference>
<dbReference type="PANTHER" id="PTHR11113">
    <property type="entry name" value="N-ACETYLGLUCOSAMINE-6-PHOSPHATE DEACETYLASE"/>
    <property type="match status" value="1"/>
</dbReference>
<dbReference type="Gene3D" id="3.20.20.140">
    <property type="entry name" value="Metal-dependent hydrolases"/>
    <property type="match status" value="1"/>
</dbReference>
<keyword evidence="10" id="KW-1185">Reference proteome</keyword>
<proteinExistence type="inferred from homology"/>
<dbReference type="RefSeq" id="WP_135112367.1">
    <property type="nucleotide sequence ID" value="NZ_JADGLL010000002.1"/>
</dbReference>
<evidence type="ECO:0000256" key="3">
    <source>
        <dbReference type="ARBA" id="ARBA00022801"/>
    </source>
</evidence>
<comment type="similarity">
    <text evidence="1 4">Belongs to the metallo-dependent hydrolases superfamily. NagA family.</text>
</comment>
<dbReference type="SUPFAM" id="SSF51556">
    <property type="entry name" value="Metallo-dependent hydrolases"/>
    <property type="match status" value="1"/>
</dbReference>
<feature type="binding site" evidence="6">
    <location>
        <position position="133"/>
    </location>
    <ligand>
        <name>substrate</name>
    </ligand>
</feature>
<feature type="binding site" evidence="6">
    <location>
        <position position="244"/>
    </location>
    <ligand>
        <name>substrate</name>
    </ligand>
</feature>
<dbReference type="GO" id="GO:0008448">
    <property type="term" value="F:N-acetylglucosamine-6-phosphate deacetylase activity"/>
    <property type="evidence" value="ECO:0007669"/>
    <property type="project" value="InterPro"/>
</dbReference>